<gene>
    <name evidence="3" type="ORF">LAESUDRAFT_108835</name>
</gene>
<evidence type="ECO:0000313" key="3">
    <source>
        <dbReference type="EMBL" id="KZT07387.1"/>
    </source>
</evidence>
<evidence type="ECO:0000313" key="4">
    <source>
        <dbReference type="Proteomes" id="UP000076871"/>
    </source>
</evidence>
<dbReference type="PANTHER" id="PTHR40465:SF1">
    <property type="entry name" value="DUF6534 DOMAIN-CONTAINING PROTEIN"/>
    <property type="match status" value="1"/>
</dbReference>
<evidence type="ECO:0000256" key="1">
    <source>
        <dbReference type="SAM" id="Phobius"/>
    </source>
</evidence>
<feature type="domain" description="DUF6534" evidence="2">
    <location>
        <begin position="212"/>
        <end position="270"/>
    </location>
</feature>
<reference evidence="3 4" key="1">
    <citation type="journal article" date="2016" name="Mol. Biol. Evol.">
        <title>Comparative Genomics of Early-Diverging Mushroom-Forming Fungi Provides Insights into the Origins of Lignocellulose Decay Capabilities.</title>
        <authorList>
            <person name="Nagy L.G."/>
            <person name="Riley R."/>
            <person name="Tritt A."/>
            <person name="Adam C."/>
            <person name="Daum C."/>
            <person name="Floudas D."/>
            <person name="Sun H."/>
            <person name="Yadav J.S."/>
            <person name="Pangilinan J."/>
            <person name="Larsson K.H."/>
            <person name="Matsuura K."/>
            <person name="Barry K."/>
            <person name="Labutti K."/>
            <person name="Kuo R."/>
            <person name="Ohm R.A."/>
            <person name="Bhattacharya S.S."/>
            <person name="Shirouzu T."/>
            <person name="Yoshinaga Y."/>
            <person name="Martin F.M."/>
            <person name="Grigoriev I.V."/>
            <person name="Hibbett D.S."/>
        </authorList>
    </citation>
    <scope>NUCLEOTIDE SEQUENCE [LARGE SCALE GENOMIC DNA]</scope>
    <source>
        <strain evidence="3 4">93-53</strain>
    </source>
</reference>
<feature type="transmembrane region" description="Helical" evidence="1">
    <location>
        <begin position="122"/>
        <end position="144"/>
    </location>
</feature>
<dbReference type="GeneID" id="63818225"/>
<keyword evidence="4" id="KW-1185">Reference proteome</keyword>
<feature type="transmembrane region" description="Helical" evidence="1">
    <location>
        <begin position="165"/>
        <end position="187"/>
    </location>
</feature>
<sequence>MPSIVLFQTRVDRTDCSVQNGEPECTTLSHCSIIPTKLWHHRIPYHCLQLLAFVFNWGLLGILNTQVYVYYCNFPADRIYLRCLVYGILTFEWVQTGLVTAQMFDVYLYNYGNRAAIISTKWIWFSAPVMGSVIAATVQLFFAWRIFALAKPSKLHRAALRKAMYALVFVIAILSVGQAISGVTGGILARVSPSARDMNNADIPLTLWLVLSAVDDVLIATTMCILLLKSKTGFASTDALIHRIMKLTVETNAATAFFAVVLAIIAGIPPTQRSSINFRVSCFPKYTPIPSLRTSTVERP</sequence>
<feature type="transmembrane region" description="Helical" evidence="1">
    <location>
        <begin position="249"/>
        <end position="268"/>
    </location>
</feature>
<keyword evidence="1" id="KW-0472">Membrane</keyword>
<proteinExistence type="predicted"/>
<organism evidence="3 4">
    <name type="scientific">Laetiporus sulphureus 93-53</name>
    <dbReference type="NCBI Taxonomy" id="1314785"/>
    <lineage>
        <taxon>Eukaryota</taxon>
        <taxon>Fungi</taxon>
        <taxon>Dikarya</taxon>
        <taxon>Basidiomycota</taxon>
        <taxon>Agaricomycotina</taxon>
        <taxon>Agaricomycetes</taxon>
        <taxon>Polyporales</taxon>
        <taxon>Laetiporus</taxon>
    </lineage>
</organism>
<dbReference type="InParanoid" id="A0A165EMR6"/>
<dbReference type="AlphaFoldDB" id="A0A165EMR6"/>
<dbReference type="Pfam" id="PF20152">
    <property type="entry name" value="DUF6534"/>
    <property type="match status" value="1"/>
</dbReference>
<dbReference type="STRING" id="1314785.A0A165EMR6"/>
<keyword evidence="1" id="KW-1133">Transmembrane helix</keyword>
<dbReference type="PANTHER" id="PTHR40465">
    <property type="entry name" value="CHROMOSOME 1, WHOLE GENOME SHOTGUN SEQUENCE"/>
    <property type="match status" value="1"/>
</dbReference>
<dbReference type="Proteomes" id="UP000076871">
    <property type="component" value="Unassembled WGS sequence"/>
</dbReference>
<keyword evidence="1" id="KW-0812">Transmembrane</keyword>
<name>A0A165EMR6_9APHY</name>
<dbReference type="RefSeq" id="XP_040765127.1">
    <property type="nucleotide sequence ID" value="XM_040901193.1"/>
</dbReference>
<dbReference type="OrthoDB" id="2953893at2759"/>
<feature type="transmembrane region" description="Helical" evidence="1">
    <location>
        <begin position="83"/>
        <end position="102"/>
    </location>
</feature>
<accession>A0A165EMR6</accession>
<evidence type="ECO:0000259" key="2">
    <source>
        <dbReference type="Pfam" id="PF20152"/>
    </source>
</evidence>
<feature type="transmembrane region" description="Helical" evidence="1">
    <location>
        <begin position="48"/>
        <end position="71"/>
    </location>
</feature>
<dbReference type="EMBL" id="KV427619">
    <property type="protein sequence ID" value="KZT07387.1"/>
    <property type="molecule type" value="Genomic_DNA"/>
</dbReference>
<protein>
    <recommendedName>
        <fullName evidence="2">DUF6534 domain-containing protein</fullName>
    </recommendedName>
</protein>
<feature type="transmembrane region" description="Helical" evidence="1">
    <location>
        <begin position="207"/>
        <end position="228"/>
    </location>
</feature>
<dbReference type="InterPro" id="IPR045339">
    <property type="entry name" value="DUF6534"/>
</dbReference>